<keyword evidence="1 3" id="KW-0378">Hydrolase</keyword>
<dbReference type="InterPro" id="IPR000639">
    <property type="entry name" value="Epox_hydrolase-like"/>
</dbReference>
<dbReference type="SUPFAM" id="SSF53474">
    <property type="entry name" value="alpha/beta-Hydrolases"/>
    <property type="match status" value="1"/>
</dbReference>
<evidence type="ECO:0000259" key="2">
    <source>
        <dbReference type="Pfam" id="PF00561"/>
    </source>
</evidence>
<gene>
    <name evidence="3" type="ORF">AAME72_04495</name>
</gene>
<feature type="domain" description="AB hydrolase-1" evidence="2">
    <location>
        <begin position="26"/>
        <end position="147"/>
    </location>
</feature>
<proteinExistence type="predicted"/>
<sequence length="287" mass="31479">MFEGFTVEDVATPEARIHVRHAGDGPVVVLLHGHPRTGATWHRVAPALVDAGFRVIVPDLRGYGRSTAPVPRPDHSQASKRAMASDVLAVARALGHSSFAVAGHDRGSYVAFRLAMDHPEAVRAVALLDSIPIVEHLDRMTPEFATAWYHWFFFAQPGIPERVIGADPDAWYGGDPATMGPENFAERRDAIHRPEVVRAMLEDYRAGLTVDRADEEADRAAGRRLTQPLLALWSSRDDLEELFGDPLAIWPAWADDVTGHPIDSGHHMAEEAPDDLTAALAAFFRAQ</sequence>
<dbReference type="AlphaFoldDB" id="A0AAU7GCG6"/>
<name>A0AAU7GCG6_9MICO</name>
<accession>A0AAU7GCG6</accession>
<dbReference type="Gene3D" id="3.40.50.1820">
    <property type="entry name" value="alpha/beta hydrolase"/>
    <property type="match status" value="1"/>
</dbReference>
<reference evidence="3" key="1">
    <citation type="submission" date="2024-05" db="EMBL/GenBank/DDBJ databases">
        <title>The Natural Products Discovery Center: Release of the First 8490 Sequenced Strains for Exploring Actinobacteria Biosynthetic Diversity.</title>
        <authorList>
            <person name="Kalkreuter E."/>
            <person name="Kautsar S.A."/>
            <person name="Yang D."/>
            <person name="Bader C.D."/>
            <person name="Teijaro C.N."/>
            <person name="Fluegel L."/>
            <person name="Davis C.M."/>
            <person name="Simpson J.R."/>
            <person name="Lauterbach L."/>
            <person name="Steele A.D."/>
            <person name="Gui C."/>
            <person name="Meng S."/>
            <person name="Li G."/>
            <person name="Viehrig K."/>
            <person name="Ye F."/>
            <person name="Su P."/>
            <person name="Kiefer A.F."/>
            <person name="Nichols A."/>
            <person name="Cepeda A.J."/>
            <person name="Yan W."/>
            <person name="Fan B."/>
            <person name="Jiang Y."/>
            <person name="Adhikari A."/>
            <person name="Zheng C.-J."/>
            <person name="Schuster L."/>
            <person name="Cowan T.M."/>
            <person name="Smanski M.J."/>
            <person name="Chevrette M.G."/>
            <person name="de Carvalho L.P.S."/>
            <person name="Shen B."/>
        </authorList>
    </citation>
    <scope>NUCLEOTIDE SEQUENCE</scope>
    <source>
        <strain evidence="3">NPDC080035</strain>
    </source>
</reference>
<dbReference type="InterPro" id="IPR000073">
    <property type="entry name" value="AB_hydrolase_1"/>
</dbReference>
<evidence type="ECO:0000313" key="3">
    <source>
        <dbReference type="EMBL" id="XBM49120.1"/>
    </source>
</evidence>
<protein>
    <submittedName>
        <fullName evidence="3">Alpha/beta hydrolase</fullName>
    </submittedName>
</protein>
<dbReference type="PRINTS" id="PR00412">
    <property type="entry name" value="EPOXHYDRLASE"/>
</dbReference>
<dbReference type="Pfam" id="PF00561">
    <property type="entry name" value="Abhydrolase_1"/>
    <property type="match status" value="1"/>
</dbReference>
<dbReference type="EMBL" id="CP157390">
    <property type="protein sequence ID" value="XBM49120.1"/>
    <property type="molecule type" value="Genomic_DNA"/>
</dbReference>
<dbReference type="InterPro" id="IPR029058">
    <property type="entry name" value="AB_hydrolase_fold"/>
</dbReference>
<dbReference type="GO" id="GO:0016787">
    <property type="term" value="F:hydrolase activity"/>
    <property type="evidence" value="ECO:0007669"/>
    <property type="project" value="UniProtKB-KW"/>
</dbReference>
<organism evidence="3">
    <name type="scientific">Leifsonia sp. NPDC080035</name>
    <dbReference type="NCBI Taxonomy" id="3143936"/>
    <lineage>
        <taxon>Bacteria</taxon>
        <taxon>Bacillati</taxon>
        <taxon>Actinomycetota</taxon>
        <taxon>Actinomycetes</taxon>
        <taxon>Micrococcales</taxon>
        <taxon>Microbacteriaceae</taxon>
        <taxon>Leifsonia</taxon>
    </lineage>
</organism>
<dbReference type="PRINTS" id="PR00111">
    <property type="entry name" value="ABHYDROLASE"/>
</dbReference>
<evidence type="ECO:0000256" key="1">
    <source>
        <dbReference type="ARBA" id="ARBA00022801"/>
    </source>
</evidence>
<dbReference type="RefSeq" id="WP_348789040.1">
    <property type="nucleotide sequence ID" value="NZ_CP157390.1"/>
</dbReference>
<dbReference type="PANTHER" id="PTHR43329">
    <property type="entry name" value="EPOXIDE HYDROLASE"/>
    <property type="match status" value="1"/>
</dbReference>